<evidence type="ECO:0000259" key="14">
    <source>
        <dbReference type="Pfam" id="PF00732"/>
    </source>
</evidence>
<keyword evidence="8" id="KW-0274">FAD</keyword>
<evidence type="ECO:0000313" key="17">
    <source>
        <dbReference type="EMBL" id="KIH94120.1"/>
    </source>
</evidence>
<comment type="subcellular location">
    <subcellularLocation>
        <location evidence="3">Membrane</location>
    </subcellularLocation>
</comment>
<evidence type="ECO:0000256" key="10">
    <source>
        <dbReference type="ARBA" id="ARBA00023002"/>
    </source>
</evidence>
<dbReference type="GeneID" id="63678791"/>
<dbReference type="GO" id="GO:0016020">
    <property type="term" value="C:membrane"/>
    <property type="evidence" value="ECO:0007669"/>
    <property type="project" value="UniProtKB-SubCell"/>
</dbReference>
<sequence length="813" mass="87263">MTKAKTQAKTQANAQTAPNTPILAPPPTGDWWDETQWSVLVSLLDAVLAPVVAKGDARIEQQRANKAAPTDGLQFNRATFKQLPKAELDKAIAGARAGVLSPPEAANVTDYLADRASDNPKFLMGVRRTLSGVSPGTRKELGQLLTLLSGRAGALALTGYCVPVQKQPIHIREKILQNWSNSWLPIIRIAARSFQALAQTSWLISSPMFRQITGFRDIPPNWKAGPGFDYNFLQFGKDDSANGKLETIETDVVIVGSGCGGAVSAKILASAGHRVVVVEKGYHYPQTQLPMPQNEGARLLFENNGVLASTDPGINVAAGACWGGGGTINWSVSLRTPDRVRQEWAPKDQPGMSFLTSPEFDASMDRVCDFMGVNSVIEDTPATATTDEVAKVDDEQSHRGRVILDSAVKLGFKADTLLQNSKGGKPHDDGYCHLGCATAEKQGTSVSWLPAAANAGAQFIEGFHVERVLFEGDDGTAEGAATKSIPHSTSASGAKAIGVVGTWTSRDANGGVAGDERTKTRVVIKARKVVVSAGSLWSPVVLKNSGLENPQIGKNLHLHPCNFVTAFFDEETRPMDKGIITSICTSFEDLDGEYHGPRLESTCMVPYAIMSNMPWVNSLDFKLAAMRYPHMDGFIALTRDRDSGRVFPDPTTGQPVVDYHPSALDREHGVEGVIGIARLCYAAGANEIRAFVAHTKPFIRANKGQSDNTKDDPVFEAWLKDVRKAALSSSPLWGGWNVATPFISAHQMGTCRMGDDEGKASVVNPRGQVWGTRDLYVADASVFPSASGANPMVTTMSFADHIANGLAKELSGN</sequence>
<evidence type="ECO:0000256" key="6">
    <source>
        <dbReference type="ARBA" id="ARBA00022630"/>
    </source>
</evidence>
<evidence type="ECO:0000256" key="12">
    <source>
        <dbReference type="PIRSR" id="PIRSR028937-1"/>
    </source>
</evidence>
<keyword evidence="9" id="KW-1133">Transmembrane helix</keyword>
<keyword evidence="6" id="KW-0285">Flavoprotein</keyword>
<dbReference type="Pfam" id="PF05199">
    <property type="entry name" value="GMC_oxred_C"/>
    <property type="match status" value="1"/>
</dbReference>
<dbReference type="EC" id="1.1.3.20" evidence="5"/>
<dbReference type="PANTHER" id="PTHR46056">
    <property type="entry name" value="LONG-CHAIN-ALCOHOL OXIDASE"/>
    <property type="match status" value="1"/>
</dbReference>
<feature type="region of interest" description="Disordered" evidence="13">
    <location>
        <begin position="1"/>
        <end position="29"/>
    </location>
</feature>
<keyword evidence="18" id="KW-1185">Reference proteome</keyword>
<dbReference type="GO" id="GO:0071949">
    <property type="term" value="F:FAD binding"/>
    <property type="evidence" value="ECO:0007669"/>
    <property type="project" value="InterPro"/>
</dbReference>
<evidence type="ECO:0000256" key="1">
    <source>
        <dbReference type="ARBA" id="ARBA00000920"/>
    </source>
</evidence>
<organism evidence="17 18">
    <name type="scientific">Sporothrix brasiliensis 5110</name>
    <dbReference type="NCBI Taxonomy" id="1398154"/>
    <lineage>
        <taxon>Eukaryota</taxon>
        <taxon>Fungi</taxon>
        <taxon>Dikarya</taxon>
        <taxon>Ascomycota</taxon>
        <taxon>Pezizomycotina</taxon>
        <taxon>Sordariomycetes</taxon>
        <taxon>Sordariomycetidae</taxon>
        <taxon>Ophiostomatales</taxon>
        <taxon>Ophiostomataceae</taxon>
        <taxon>Sporothrix</taxon>
    </lineage>
</organism>
<name>A0A0C2J540_9PEZI</name>
<dbReference type="Proteomes" id="UP000031575">
    <property type="component" value="Unassembled WGS sequence"/>
</dbReference>
<evidence type="ECO:0000256" key="3">
    <source>
        <dbReference type="ARBA" id="ARBA00004370"/>
    </source>
</evidence>
<gene>
    <name evidence="17" type="ORF">SPBR_05607</name>
</gene>
<dbReference type="InterPro" id="IPR002938">
    <property type="entry name" value="FAD-bd"/>
</dbReference>
<feature type="domain" description="Glucose-methanol-choline oxidoreductase N-terminal" evidence="14">
    <location>
        <begin position="300"/>
        <end position="561"/>
    </location>
</feature>
<evidence type="ECO:0000256" key="9">
    <source>
        <dbReference type="ARBA" id="ARBA00022989"/>
    </source>
</evidence>
<dbReference type="InterPro" id="IPR000172">
    <property type="entry name" value="GMC_OxRdtase_N"/>
</dbReference>
<evidence type="ECO:0000256" key="13">
    <source>
        <dbReference type="SAM" id="MobiDB-lite"/>
    </source>
</evidence>
<dbReference type="RefSeq" id="XP_040622130.1">
    <property type="nucleotide sequence ID" value="XM_040763870.1"/>
</dbReference>
<dbReference type="HOGENOM" id="CLU_008878_3_1_1"/>
<dbReference type="GO" id="GO:0046577">
    <property type="term" value="F:long-chain-alcohol oxidase activity"/>
    <property type="evidence" value="ECO:0007669"/>
    <property type="project" value="UniProtKB-EC"/>
</dbReference>
<keyword evidence="11" id="KW-0472">Membrane</keyword>
<evidence type="ECO:0000256" key="4">
    <source>
        <dbReference type="ARBA" id="ARBA00010790"/>
    </source>
</evidence>
<feature type="compositionally biased region" description="Low complexity" evidence="13">
    <location>
        <begin position="1"/>
        <end position="21"/>
    </location>
</feature>
<dbReference type="Pfam" id="PF01494">
    <property type="entry name" value="FAD_binding_3"/>
    <property type="match status" value="1"/>
</dbReference>
<dbReference type="AlphaFoldDB" id="A0A0C2J540"/>
<comment type="similarity">
    <text evidence="4">Belongs to the GMC oxidoreductase family.</text>
</comment>
<evidence type="ECO:0000259" key="15">
    <source>
        <dbReference type="Pfam" id="PF01494"/>
    </source>
</evidence>
<keyword evidence="7" id="KW-0812">Transmembrane</keyword>
<feature type="domain" description="Glucose-methanol-choline oxidoreductase C-terminal" evidence="16">
    <location>
        <begin position="652"/>
        <end position="799"/>
    </location>
</feature>
<protein>
    <recommendedName>
        <fullName evidence="5">long-chain-alcohol oxidase</fullName>
        <ecNumber evidence="5">1.1.3.20</ecNumber>
    </recommendedName>
</protein>
<feature type="active site" description="Proton acceptor" evidence="12">
    <location>
        <position position="746"/>
    </location>
</feature>
<accession>A0A0C2J540</accession>
<dbReference type="Pfam" id="PF00732">
    <property type="entry name" value="GMC_oxred_N"/>
    <property type="match status" value="1"/>
</dbReference>
<dbReference type="PIRSF" id="PIRSF028937">
    <property type="entry name" value="Lg_Ch_AO"/>
    <property type="match status" value="1"/>
</dbReference>
<evidence type="ECO:0000313" key="18">
    <source>
        <dbReference type="Proteomes" id="UP000031575"/>
    </source>
</evidence>
<dbReference type="PANTHER" id="PTHR46056:SF12">
    <property type="entry name" value="LONG-CHAIN-ALCOHOL OXIDASE"/>
    <property type="match status" value="1"/>
</dbReference>
<evidence type="ECO:0000256" key="8">
    <source>
        <dbReference type="ARBA" id="ARBA00022827"/>
    </source>
</evidence>
<dbReference type="InterPro" id="IPR012400">
    <property type="entry name" value="Long_Oxdase"/>
</dbReference>
<evidence type="ECO:0000256" key="11">
    <source>
        <dbReference type="ARBA" id="ARBA00023136"/>
    </source>
</evidence>
<comment type="function">
    <text evidence="2">Long-chain fatty alcohol oxidase involved in the omega-oxidation pathway of lipid degradation.</text>
</comment>
<evidence type="ECO:0000256" key="2">
    <source>
        <dbReference type="ARBA" id="ARBA00003842"/>
    </source>
</evidence>
<dbReference type="Gene3D" id="3.50.50.60">
    <property type="entry name" value="FAD/NAD(P)-binding domain"/>
    <property type="match status" value="2"/>
</dbReference>
<dbReference type="InterPro" id="IPR036188">
    <property type="entry name" value="FAD/NAD-bd_sf"/>
</dbReference>
<proteinExistence type="inferred from homology"/>
<feature type="domain" description="FAD-binding" evidence="15">
    <location>
        <begin position="249"/>
        <end position="280"/>
    </location>
</feature>
<comment type="caution">
    <text evidence="17">The sequence shown here is derived from an EMBL/GenBank/DDBJ whole genome shotgun (WGS) entry which is preliminary data.</text>
</comment>
<evidence type="ECO:0000259" key="16">
    <source>
        <dbReference type="Pfam" id="PF05199"/>
    </source>
</evidence>
<evidence type="ECO:0000256" key="5">
    <source>
        <dbReference type="ARBA" id="ARBA00013125"/>
    </source>
</evidence>
<comment type="catalytic activity">
    <reaction evidence="1">
        <text>a long-chain primary fatty alcohol + O2 = a long-chain fatty aldehyde + H2O2</text>
        <dbReference type="Rhea" id="RHEA:22756"/>
        <dbReference type="ChEBI" id="CHEBI:15379"/>
        <dbReference type="ChEBI" id="CHEBI:16240"/>
        <dbReference type="ChEBI" id="CHEBI:17176"/>
        <dbReference type="ChEBI" id="CHEBI:77396"/>
        <dbReference type="EC" id="1.1.3.20"/>
    </reaction>
</comment>
<dbReference type="EMBL" id="AWTV01000004">
    <property type="protein sequence ID" value="KIH94120.1"/>
    <property type="molecule type" value="Genomic_DNA"/>
</dbReference>
<dbReference type="InterPro" id="IPR007867">
    <property type="entry name" value="GMC_OxRtase_C"/>
</dbReference>
<dbReference type="OrthoDB" id="269227at2759"/>
<reference evidence="17 18" key="1">
    <citation type="journal article" date="2014" name="BMC Genomics">
        <title>Comparative genomics of the major fungal agents of human and animal Sporotrichosis: Sporothrix schenckii and Sporothrix brasiliensis.</title>
        <authorList>
            <person name="Teixeira M.M."/>
            <person name="de Almeida L.G."/>
            <person name="Kubitschek-Barreira P."/>
            <person name="Alves F.L."/>
            <person name="Kioshima E.S."/>
            <person name="Abadio A.K."/>
            <person name="Fernandes L."/>
            <person name="Derengowski L.S."/>
            <person name="Ferreira K.S."/>
            <person name="Souza R.C."/>
            <person name="Ruiz J.C."/>
            <person name="de Andrade N.C."/>
            <person name="Paes H.C."/>
            <person name="Nicola A.M."/>
            <person name="Albuquerque P."/>
            <person name="Gerber A.L."/>
            <person name="Martins V.P."/>
            <person name="Peconick L.D."/>
            <person name="Neto A.V."/>
            <person name="Chaucanez C.B."/>
            <person name="Silva P.A."/>
            <person name="Cunha O.L."/>
            <person name="de Oliveira F.F."/>
            <person name="dos Santos T.C."/>
            <person name="Barros A.L."/>
            <person name="Soares M.A."/>
            <person name="de Oliveira L.M."/>
            <person name="Marini M.M."/>
            <person name="Villalobos-Duno H."/>
            <person name="Cunha M.M."/>
            <person name="de Hoog S."/>
            <person name="da Silveira J.F."/>
            <person name="Henrissat B."/>
            <person name="Nino-Vega G.A."/>
            <person name="Cisalpino P.S."/>
            <person name="Mora-Montes H.M."/>
            <person name="Almeida S.R."/>
            <person name="Stajich J.E."/>
            <person name="Lopes-Bezerra L.M."/>
            <person name="Vasconcelos A.T."/>
            <person name="Felipe M.S."/>
        </authorList>
    </citation>
    <scope>NUCLEOTIDE SEQUENCE [LARGE SCALE GENOMIC DNA]</scope>
    <source>
        <strain evidence="17 18">5110</strain>
    </source>
</reference>
<keyword evidence="10" id="KW-0560">Oxidoreductase</keyword>
<evidence type="ECO:0000256" key="7">
    <source>
        <dbReference type="ARBA" id="ARBA00022692"/>
    </source>
</evidence>
<dbReference type="VEuPathDB" id="FungiDB:SPBR_05607"/>
<dbReference type="SUPFAM" id="SSF51905">
    <property type="entry name" value="FAD/NAD(P)-binding domain"/>
    <property type="match status" value="1"/>
</dbReference>